<dbReference type="AlphaFoldDB" id="A0A0M9G5J8"/>
<dbReference type="RefSeq" id="XP_015661319.1">
    <property type="nucleotide sequence ID" value="XM_015799717.1"/>
</dbReference>
<dbReference type="PANTHER" id="PTHR10539">
    <property type="entry name" value="26S PROTEASOME NON-ATPASE REGULATORY SUBUNIT 13"/>
    <property type="match status" value="1"/>
</dbReference>
<gene>
    <name evidence="3" type="ORF">ABB37_02639</name>
</gene>
<reference evidence="3 4" key="1">
    <citation type="submission" date="2015-07" db="EMBL/GenBank/DDBJ databases">
        <title>High-quality genome of monoxenous trypanosomatid Leptomonas pyrrhocoris.</title>
        <authorList>
            <person name="Flegontov P."/>
            <person name="Butenko A."/>
            <person name="Firsov S."/>
            <person name="Vlcek C."/>
            <person name="Logacheva M.D."/>
            <person name="Field M."/>
            <person name="Filatov D."/>
            <person name="Flegontova O."/>
            <person name="Gerasimov E."/>
            <person name="Jackson A.P."/>
            <person name="Kelly S."/>
            <person name="Opperdoes F."/>
            <person name="O'Reilly A."/>
            <person name="Votypka J."/>
            <person name="Yurchenko V."/>
            <person name="Lukes J."/>
        </authorList>
    </citation>
    <scope>NUCLEOTIDE SEQUENCE [LARGE SCALE GENOMIC DNA]</scope>
    <source>
        <strain evidence="3">H10</strain>
    </source>
</reference>
<dbReference type="GO" id="GO:0005198">
    <property type="term" value="F:structural molecule activity"/>
    <property type="evidence" value="ECO:0007669"/>
    <property type="project" value="TreeGrafter"/>
</dbReference>
<organism evidence="3 4">
    <name type="scientific">Leptomonas pyrrhocoris</name>
    <name type="common">Firebug parasite</name>
    <dbReference type="NCBI Taxonomy" id="157538"/>
    <lineage>
        <taxon>Eukaryota</taxon>
        <taxon>Discoba</taxon>
        <taxon>Euglenozoa</taxon>
        <taxon>Kinetoplastea</taxon>
        <taxon>Metakinetoplastina</taxon>
        <taxon>Trypanosomatida</taxon>
        <taxon>Trypanosomatidae</taxon>
        <taxon>Leishmaniinae</taxon>
        <taxon>Leptomonas</taxon>
    </lineage>
</organism>
<dbReference type="OMA" id="SFEDYWE"/>
<name>A0A0M9G5J8_LEPPY</name>
<evidence type="ECO:0000313" key="4">
    <source>
        <dbReference type="Proteomes" id="UP000037923"/>
    </source>
</evidence>
<dbReference type="GO" id="GO:0008541">
    <property type="term" value="C:proteasome regulatory particle, lid subcomplex"/>
    <property type="evidence" value="ECO:0007669"/>
    <property type="project" value="TreeGrafter"/>
</dbReference>
<comment type="caution">
    <text evidence="3">The sequence shown here is derived from an EMBL/GenBank/DDBJ whole genome shotgun (WGS) entry which is preliminary data.</text>
</comment>
<sequence>MATPEARAQAYLVSLQSNLQAKGNAEAAETVARALAHIEKRFWYELSSDLLQLIRDPMMLGCLQELYEAVIMAVRADISPIAYVMMVRSVCCAPGMTTEKALELVEGACASLIHSSSEQGHYTALCIRAQLLLESTSAEDSAAMAAVPGSPPHTARKLLEQTETYLHGLKMHEVEPVLVALYGMARGRDYEIRRQYMSFYKNAFDIILFSEKADLPMREDDVAALAYKTVIAGLLSDKIFNYGKFLNFEQFVSALQREGCPQRWALEMMRLCNEGDVDSFESFYKAHQAQIAQEPQLMAASAALHRKVRLMALLHLIFYTPLSERTFTFHAVAQRCGVPDSGAEPLLLDALAHGIIKGRMDGLTNQVHITWVESRVLSLEEVKALANHVSKWREQVVGLTSSVSKMTKQIPQ</sequence>
<dbReference type="PANTHER" id="PTHR10539:SF0">
    <property type="entry name" value="26S PROTEASOME NON-ATPASE REGULATORY SUBUNIT 13"/>
    <property type="match status" value="1"/>
</dbReference>
<dbReference type="Pfam" id="PF01399">
    <property type="entry name" value="PCI"/>
    <property type="match status" value="1"/>
</dbReference>
<dbReference type="GeneID" id="26902930"/>
<dbReference type="VEuPathDB" id="TriTrypDB:LpyrH10_04_1890"/>
<dbReference type="Pfam" id="PF22037">
    <property type="entry name" value="PSD13_N"/>
    <property type="match status" value="1"/>
</dbReference>
<keyword evidence="1 3" id="KW-0647">Proteasome</keyword>
<dbReference type="EMBL" id="LGTL01000004">
    <property type="protein sequence ID" value="KPA82880.1"/>
    <property type="molecule type" value="Genomic_DNA"/>
</dbReference>
<dbReference type="SMART" id="SM00088">
    <property type="entry name" value="PINT"/>
    <property type="match status" value="1"/>
</dbReference>
<dbReference type="InterPro" id="IPR000717">
    <property type="entry name" value="PCI_dom"/>
</dbReference>
<feature type="domain" description="PCI" evidence="2">
    <location>
        <begin position="299"/>
        <end position="392"/>
    </location>
</feature>
<evidence type="ECO:0000259" key="2">
    <source>
        <dbReference type="SMART" id="SM00088"/>
    </source>
</evidence>
<dbReference type="GO" id="GO:0005829">
    <property type="term" value="C:cytosol"/>
    <property type="evidence" value="ECO:0007669"/>
    <property type="project" value="TreeGrafter"/>
</dbReference>
<dbReference type="GO" id="GO:0005634">
    <property type="term" value="C:nucleus"/>
    <property type="evidence" value="ECO:0007669"/>
    <property type="project" value="TreeGrafter"/>
</dbReference>
<keyword evidence="4" id="KW-1185">Reference proteome</keyword>
<evidence type="ECO:0000313" key="3">
    <source>
        <dbReference type="EMBL" id="KPA82880.1"/>
    </source>
</evidence>
<proteinExistence type="predicted"/>
<evidence type="ECO:0000256" key="1">
    <source>
        <dbReference type="ARBA" id="ARBA00022942"/>
    </source>
</evidence>
<protein>
    <submittedName>
        <fullName evidence="3">Putative proteasome regulatory non-ATP-ase subunit</fullName>
    </submittedName>
</protein>
<dbReference type="Proteomes" id="UP000037923">
    <property type="component" value="Unassembled WGS sequence"/>
</dbReference>
<accession>A0A0M9G5J8</accession>
<dbReference type="OrthoDB" id="1093at2759"/>
<dbReference type="InterPro" id="IPR054179">
    <property type="entry name" value="PSD13_N"/>
</dbReference>
<dbReference type="GO" id="GO:0006511">
    <property type="term" value="P:ubiquitin-dependent protein catabolic process"/>
    <property type="evidence" value="ECO:0007669"/>
    <property type="project" value="TreeGrafter"/>
</dbReference>
<dbReference type="InterPro" id="IPR035298">
    <property type="entry name" value="PSMD13"/>
</dbReference>